<accession>G5A437</accession>
<dbReference type="GeneID" id="20642489"/>
<sequence length="206" mass="22735">MNVKIRNSLRPFDAHLDICHALPPSPRESPDTRQAAPMTPAESTQSRQQHSAPGAAPSQSRERDRAQQYKAFLAPRSFYHEPSLPPISPLESPPVRARLTFEDETKIEDARDSTYRQPCSRLADYVAQTHSTSTSRLDFPSPPTAGGIAGKSALGKRSASGTEANTRKRGGRSAENDLEELGFSTPLMCNDVDRQELLAWLQVIRV</sequence>
<dbReference type="RefSeq" id="XP_009534344.1">
    <property type="nucleotide sequence ID" value="XM_009536049.1"/>
</dbReference>
<reference evidence="2 3" key="1">
    <citation type="journal article" date="2006" name="Science">
        <title>Phytophthora genome sequences uncover evolutionary origins and mechanisms of pathogenesis.</title>
        <authorList>
            <person name="Tyler B.M."/>
            <person name="Tripathy S."/>
            <person name="Zhang X."/>
            <person name="Dehal P."/>
            <person name="Jiang R.H."/>
            <person name="Aerts A."/>
            <person name="Arredondo F.D."/>
            <person name="Baxter L."/>
            <person name="Bensasson D."/>
            <person name="Beynon J.L."/>
            <person name="Chapman J."/>
            <person name="Damasceno C.M."/>
            <person name="Dorrance A.E."/>
            <person name="Dou D."/>
            <person name="Dickerman A.W."/>
            <person name="Dubchak I.L."/>
            <person name="Garbelotto M."/>
            <person name="Gijzen M."/>
            <person name="Gordon S.G."/>
            <person name="Govers F."/>
            <person name="Grunwald N.J."/>
            <person name="Huang W."/>
            <person name="Ivors K.L."/>
            <person name="Jones R.W."/>
            <person name="Kamoun S."/>
            <person name="Krampis K."/>
            <person name="Lamour K.H."/>
            <person name="Lee M.K."/>
            <person name="McDonald W.H."/>
            <person name="Medina M."/>
            <person name="Meijer H.J."/>
            <person name="Nordberg E.K."/>
            <person name="Maclean D.J."/>
            <person name="Ospina-Giraldo M.D."/>
            <person name="Morris P.F."/>
            <person name="Phuntumart V."/>
            <person name="Putnam N.H."/>
            <person name="Rash S."/>
            <person name="Rose J.K."/>
            <person name="Sakihama Y."/>
            <person name="Salamov A.A."/>
            <person name="Savidor A."/>
            <person name="Scheuring C.F."/>
            <person name="Smith B.M."/>
            <person name="Sobral B.W."/>
            <person name="Terry A."/>
            <person name="Torto-Alalibo T.A."/>
            <person name="Win J."/>
            <person name="Xu Z."/>
            <person name="Zhang H."/>
            <person name="Grigoriev I.V."/>
            <person name="Rokhsar D.S."/>
            <person name="Boore J.L."/>
        </authorList>
    </citation>
    <scope>NUCLEOTIDE SEQUENCE [LARGE SCALE GENOMIC DNA]</scope>
    <source>
        <strain evidence="2 3">P6497</strain>
    </source>
</reference>
<dbReference type="KEGG" id="psoj:PHYSODRAFT_305008"/>
<evidence type="ECO:0000313" key="2">
    <source>
        <dbReference type="EMBL" id="EGZ09483.1"/>
    </source>
</evidence>
<gene>
    <name evidence="2" type="ORF">PHYSODRAFT_305008</name>
</gene>
<organism evidence="2 3">
    <name type="scientific">Phytophthora sojae (strain P6497)</name>
    <name type="common">Soybean stem and root rot agent</name>
    <name type="synonym">Phytophthora megasperma f. sp. glycines</name>
    <dbReference type="NCBI Taxonomy" id="1094619"/>
    <lineage>
        <taxon>Eukaryota</taxon>
        <taxon>Sar</taxon>
        <taxon>Stramenopiles</taxon>
        <taxon>Oomycota</taxon>
        <taxon>Peronosporomycetes</taxon>
        <taxon>Peronosporales</taxon>
        <taxon>Peronosporaceae</taxon>
        <taxon>Phytophthora</taxon>
    </lineage>
</organism>
<feature type="region of interest" description="Disordered" evidence="1">
    <location>
        <begin position="131"/>
        <end position="178"/>
    </location>
</feature>
<dbReference type="AlphaFoldDB" id="G5A437"/>
<dbReference type="InParanoid" id="G5A437"/>
<feature type="compositionally biased region" description="Pro residues" evidence="1">
    <location>
        <begin position="83"/>
        <end position="92"/>
    </location>
</feature>
<evidence type="ECO:0000313" key="3">
    <source>
        <dbReference type="Proteomes" id="UP000002640"/>
    </source>
</evidence>
<keyword evidence="3" id="KW-1185">Reference proteome</keyword>
<feature type="region of interest" description="Disordered" evidence="1">
    <location>
        <begin position="19"/>
        <end position="92"/>
    </location>
</feature>
<proteinExistence type="predicted"/>
<protein>
    <submittedName>
        <fullName evidence="2">Uncharacterized protein</fullName>
    </submittedName>
</protein>
<name>G5A437_PHYSP</name>
<feature type="compositionally biased region" description="Polar residues" evidence="1">
    <location>
        <begin position="41"/>
        <end position="51"/>
    </location>
</feature>
<evidence type="ECO:0000256" key="1">
    <source>
        <dbReference type="SAM" id="MobiDB-lite"/>
    </source>
</evidence>
<dbReference type="Proteomes" id="UP000002640">
    <property type="component" value="Unassembled WGS sequence"/>
</dbReference>
<dbReference type="EMBL" id="JH159159">
    <property type="protein sequence ID" value="EGZ09483.1"/>
    <property type="molecule type" value="Genomic_DNA"/>
</dbReference>